<keyword evidence="2 3" id="KW-1277">Toxin-antitoxin system</keyword>
<gene>
    <name evidence="4" type="ORF">ACAM_1640</name>
</gene>
<dbReference type="eggNOG" id="arCOG03880">
    <property type="taxonomic scope" value="Archaea"/>
</dbReference>
<evidence type="ECO:0000313" key="4">
    <source>
        <dbReference type="EMBL" id="BAN91109.1"/>
    </source>
</evidence>
<accession>U3TIE5</accession>
<name>U3TIE5_9CREN</name>
<protein>
    <recommendedName>
        <fullName evidence="3">Antitoxin</fullName>
    </recommendedName>
</protein>
<dbReference type="GeneID" id="17110827"/>
<comment type="function">
    <text evidence="3">Antitoxin component of a type II toxin-antitoxin (TA) system.</text>
</comment>
<comment type="similarity">
    <text evidence="1 3">Belongs to the UPF0165 family.</text>
</comment>
<organism evidence="4 5">
    <name type="scientific">Aeropyrum camini SY1 = JCM 12091</name>
    <dbReference type="NCBI Taxonomy" id="1198449"/>
    <lineage>
        <taxon>Archaea</taxon>
        <taxon>Thermoproteota</taxon>
        <taxon>Thermoprotei</taxon>
        <taxon>Desulfurococcales</taxon>
        <taxon>Desulfurococcaceae</taxon>
        <taxon>Aeropyrum</taxon>
    </lineage>
</organism>
<evidence type="ECO:0000256" key="2">
    <source>
        <dbReference type="ARBA" id="ARBA00022649"/>
    </source>
</evidence>
<dbReference type="EMBL" id="AP012489">
    <property type="protein sequence ID" value="BAN91109.1"/>
    <property type="molecule type" value="Genomic_DNA"/>
</dbReference>
<dbReference type="Proteomes" id="UP000016887">
    <property type="component" value="Chromosome"/>
</dbReference>
<dbReference type="AlphaFoldDB" id="U3TIE5"/>
<dbReference type="SUPFAM" id="SSF141694">
    <property type="entry name" value="AF2212/PG0164-like"/>
    <property type="match status" value="1"/>
</dbReference>
<evidence type="ECO:0000256" key="1">
    <source>
        <dbReference type="ARBA" id="ARBA00006615"/>
    </source>
</evidence>
<keyword evidence="5" id="KW-1185">Reference proteome</keyword>
<reference evidence="4 5" key="1">
    <citation type="journal article" date="2013" name="Appl. Environ. Microbiol.">
        <title>Variation of the Virus-Related Elements within Syntenic Genomes of the Hyperthermophilic Archaeon Aeropyrum.</title>
        <authorList>
            <person name="Daifuku T."/>
            <person name="Yoshida T."/>
            <person name="Kitamura T."/>
            <person name="Kawaichi S."/>
            <person name="Inoue T."/>
            <person name="Nomura K."/>
            <person name="Yoshida Y."/>
            <person name="Kuno S."/>
            <person name="Sako Y."/>
        </authorList>
    </citation>
    <scope>NUCLEOTIDE SEQUENCE [LARGE SCALE GENOMIC DNA]</scope>
    <source>
        <strain evidence="4 5">SY1</strain>
    </source>
</reference>
<dbReference type="InterPro" id="IPR024069">
    <property type="entry name" value="AF2212-like_dom_sf"/>
</dbReference>
<dbReference type="OrthoDB" id="116241at2157"/>
<evidence type="ECO:0000313" key="5">
    <source>
        <dbReference type="Proteomes" id="UP000016887"/>
    </source>
</evidence>
<dbReference type="Pfam" id="PF01954">
    <property type="entry name" value="AF2212-like"/>
    <property type="match status" value="1"/>
</dbReference>
<dbReference type="RefSeq" id="WP_022542375.1">
    <property type="nucleotide sequence ID" value="NC_022521.1"/>
</dbReference>
<dbReference type="STRING" id="1198449.ACAM_1640"/>
<sequence length="67" mass="7817">MSKVVRVRYKGGVLVPEEPLDMEENKELLVKIIDVEERRRILERYRGALGRVDAELLEEAVEEAEHL</sequence>
<dbReference type="KEGG" id="acj:ACAM_1640"/>
<evidence type="ECO:0000256" key="3">
    <source>
        <dbReference type="RuleBase" id="RU368051"/>
    </source>
</evidence>
<dbReference type="InterPro" id="IPR008203">
    <property type="entry name" value="AF2212-like"/>
</dbReference>
<dbReference type="Gene3D" id="4.10.1150.10">
    <property type="entry name" value="AF2212/PG0164-like"/>
    <property type="match status" value="1"/>
</dbReference>
<proteinExistence type="inferred from homology"/>